<dbReference type="GO" id="GO:0035869">
    <property type="term" value="C:ciliary transition zone"/>
    <property type="evidence" value="ECO:0007669"/>
    <property type="project" value="TreeGrafter"/>
</dbReference>
<dbReference type="Proteomes" id="UP001152795">
    <property type="component" value="Unassembled WGS sequence"/>
</dbReference>
<dbReference type="PANTHER" id="PTHR13531:SF0">
    <property type="entry name" value="GEO07735P1-RELATED"/>
    <property type="match status" value="1"/>
</dbReference>
<name>A0A7D9JI42_PARCT</name>
<dbReference type="GO" id="GO:1905515">
    <property type="term" value="P:non-motile cilium assembly"/>
    <property type="evidence" value="ECO:0007669"/>
    <property type="project" value="TreeGrafter"/>
</dbReference>
<evidence type="ECO:0000256" key="4">
    <source>
        <dbReference type="ARBA" id="ARBA00023136"/>
    </source>
</evidence>
<evidence type="ECO:0000256" key="3">
    <source>
        <dbReference type="ARBA" id="ARBA00022989"/>
    </source>
</evidence>
<dbReference type="Pfam" id="PF09799">
    <property type="entry name" value="Transmemb_17"/>
    <property type="match status" value="1"/>
</dbReference>
<dbReference type="GO" id="GO:0016020">
    <property type="term" value="C:membrane"/>
    <property type="evidence" value="ECO:0007669"/>
    <property type="project" value="UniProtKB-SubCell"/>
</dbReference>
<sequence>MSELLCLGYKGNLAERKVALIFSVILTVPVLLLVLFLMLWQTYVLRLEFILCCILLAFYGLEFFISLATFFVIQRHESVSR</sequence>
<dbReference type="PANTHER" id="PTHR13531">
    <property type="entry name" value="GEO07735P1-RELATED-RELATED"/>
    <property type="match status" value="1"/>
</dbReference>
<keyword evidence="4" id="KW-0472">Membrane</keyword>
<evidence type="ECO:0000313" key="5">
    <source>
        <dbReference type="EMBL" id="CAB4030219.1"/>
    </source>
</evidence>
<dbReference type="AlphaFoldDB" id="A0A7D9JI42"/>
<dbReference type="OrthoDB" id="262535at2759"/>
<protein>
    <submittedName>
        <fullName evidence="5">Transmembrane 216-like</fullName>
    </submittedName>
</protein>
<evidence type="ECO:0000256" key="2">
    <source>
        <dbReference type="ARBA" id="ARBA00022692"/>
    </source>
</evidence>
<dbReference type="EMBL" id="CACRXK020016721">
    <property type="protein sequence ID" value="CAB4030219.1"/>
    <property type="molecule type" value="Genomic_DNA"/>
</dbReference>
<comment type="subcellular location">
    <subcellularLocation>
        <location evidence="1">Membrane</location>
        <topology evidence="1">Multi-pass membrane protein</topology>
    </subcellularLocation>
</comment>
<comment type="caution">
    <text evidence="5">The sequence shown here is derived from an EMBL/GenBank/DDBJ whole genome shotgun (WGS) entry which is preliminary data.</text>
</comment>
<gene>
    <name evidence="5" type="ORF">PACLA_8A007762</name>
</gene>
<keyword evidence="6" id="KW-1185">Reference proteome</keyword>
<dbReference type="InterPro" id="IPR019184">
    <property type="entry name" value="Uncharacterised_TM-17"/>
</dbReference>
<organism evidence="5 6">
    <name type="scientific">Paramuricea clavata</name>
    <name type="common">Red gorgonian</name>
    <name type="synonym">Violescent sea-whip</name>
    <dbReference type="NCBI Taxonomy" id="317549"/>
    <lineage>
        <taxon>Eukaryota</taxon>
        <taxon>Metazoa</taxon>
        <taxon>Cnidaria</taxon>
        <taxon>Anthozoa</taxon>
        <taxon>Octocorallia</taxon>
        <taxon>Malacalcyonacea</taxon>
        <taxon>Plexauridae</taxon>
        <taxon>Paramuricea</taxon>
    </lineage>
</organism>
<evidence type="ECO:0000313" key="6">
    <source>
        <dbReference type="Proteomes" id="UP001152795"/>
    </source>
</evidence>
<proteinExistence type="predicted"/>
<accession>A0A7D9JI42</accession>
<keyword evidence="2 5" id="KW-0812">Transmembrane</keyword>
<evidence type="ECO:0000256" key="1">
    <source>
        <dbReference type="ARBA" id="ARBA00004141"/>
    </source>
</evidence>
<keyword evidence="3" id="KW-1133">Transmembrane helix</keyword>
<reference evidence="5" key="1">
    <citation type="submission" date="2020-04" db="EMBL/GenBank/DDBJ databases">
        <authorList>
            <person name="Alioto T."/>
            <person name="Alioto T."/>
            <person name="Gomez Garrido J."/>
        </authorList>
    </citation>
    <scope>NUCLEOTIDE SEQUENCE</scope>
    <source>
        <strain evidence="5">A484AB</strain>
    </source>
</reference>